<evidence type="ECO:0000313" key="2">
    <source>
        <dbReference type="Proteomes" id="UP000515860"/>
    </source>
</evidence>
<keyword evidence="2" id="KW-1185">Reference proteome</keyword>
<evidence type="ECO:0000313" key="1">
    <source>
        <dbReference type="EMBL" id="QNM09027.1"/>
    </source>
</evidence>
<protein>
    <submittedName>
        <fullName evidence="1">Uncharacterized protein</fullName>
    </submittedName>
</protein>
<name>A0A7G9GDZ5_9FIRM</name>
<reference evidence="1 2" key="1">
    <citation type="submission" date="2020-08" db="EMBL/GenBank/DDBJ databases">
        <authorList>
            <person name="Liu C."/>
            <person name="Sun Q."/>
        </authorList>
    </citation>
    <scope>NUCLEOTIDE SEQUENCE [LARGE SCALE GENOMIC DNA]</scope>
    <source>
        <strain evidence="1 2">NSJ-29</strain>
    </source>
</reference>
<proteinExistence type="predicted"/>
<dbReference type="RefSeq" id="WP_147371464.1">
    <property type="nucleotide sequence ID" value="NZ_CP060635.1"/>
</dbReference>
<sequence length="59" mass="6656">MHSKEAAVRKLPLLPRTAAIRIQFKLMTEEQEIALKLLDGHIDMEQAHSGELAAFQESI</sequence>
<gene>
    <name evidence="1" type="ORF">H9Q79_01640</name>
</gene>
<organism evidence="1 2">
    <name type="scientific">Wansuia hejianensis</name>
    <dbReference type="NCBI Taxonomy" id="2763667"/>
    <lineage>
        <taxon>Bacteria</taxon>
        <taxon>Bacillati</taxon>
        <taxon>Bacillota</taxon>
        <taxon>Clostridia</taxon>
        <taxon>Lachnospirales</taxon>
        <taxon>Lachnospiraceae</taxon>
        <taxon>Wansuia</taxon>
    </lineage>
</organism>
<dbReference type="KEGG" id="whj:H9Q79_01640"/>
<dbReference type="EMBL" id="CP060635">
    <property type="protein sequence ID" value="QNM09027.1"/>
    <property type="molecule type" value="Genomic_DNA"/>
</dbReference>
<dbReference type="Proteomes" id="UP000515860">
    <property type="component" value="Chromosome"/>
</dbReference>
<dbReference type="AlphaFoldDB" id="A0A7G9GDZ5"/>
<accession>A0A7G9GDZ5</accession>